<feature type="domain" description="SWIM-type" evidence="6">
    <location>
        <begin position="207"/>
        <end position="239"/>
    </location>
</feature>
<evidence type="ECO:0000256" key="4">
    <source>
        <dbReference type="PROSITE-ProRule" id="PRU00325"/>
    </source>
</evidence>
<evidence type="ECO:0000256" key="5">
    <source>
        <dbReference type="SAM" id="MobiDB-lite"/>
    </source>
</evidence>
<sequence>MIHRDHLEQFSRLRDYKDAILTTNPNSTVELDTIIGQLLAAVGRDTNNGLYHIAWAVVDVEDEENFISDRQNGLLNAVDKVLPHIEHRMYARNIYGNLKKRNPEKCSLAFCSPTAKCVDVHNNISESFNNIIDPARYIPMVEMLETIRRRTMVHIDLRKTVASQYTGRITERAKEILEEEEAKNIKYCSFVPGGEGRFDVRECGVSYSVNLRLRTCVCRRWEMSGIPCRHALRVIIEKKLNREDYIIDWYLNSRQQCIYSDSIAPINGILFWHRSGYVVVPPAALVEQIENRKCKKPKLKRKKARHESPTKKKKNLSRENRIMHCSLCDYPVHNNLKCPNVGVERYKPPSKTPRKKKQPSIATQGTQGNQASEGSQATQTTHATQD</sequence>
<gene>
    <name evidence="8" type="primary">LOC104779082</name>
</gene>
<accession>A0ABM0YJ69</accession>
<evidence type="ECO:0000313" key="8">
    <source>
        <dbReference type="RefSeq" id="XP_010501777.1"/>
    </source>
</evidence>
<evidence type="ECO:0000313" key="7">
    <source>
        <dbReference type="Proteomes" id="UP000694864"/>
    </source>
</evidence>
<dbReference type="GeneID" id="104779082"/>
<dbReference type="PANTHER" id="PTHR31973">
    <property type="entry name" value="POLYPROTEIN, PUTATIVE-RELATED"/>
    <property type="match status" value="1"/>
</dbReference>
<evidence type="ECO:0000256" key="2">
    <source>
        <dbReference type="ARBA" id="ARBA00022771"/>
    </source>
</evidence>
<evidence type="ECO:0000256" key="1">
    <source>
        <dbReference type="ARBA" id="ARBA00022723"/>
    </source>
</evidence>
<reference evidence="7" key="1">
    <citation type="journal article" date="2014" name="Nat. Commun.">
        <title>The emerging biofuel crop Camelina sativa retains a highly undifferentiated hexaploid genome structure.</title>
        <authorList>
            <person name="Kagale S."/>
            <person name="Koh C."/>
            <person name="Nixon J."/>
            <person name="Bollina V."/>
            <person name="Clarke W.E."/>
            <person name="Tuteja R."/>
            <person name="Spillane C."/>
            <person name="Robinson S.J."/>
            <person name="Links M.G."/>
            <person name="Clarke C."/>
            <person name="Higgins E.E."/>
            <person name="Huebert T."/>
            <person name="Sharpe A.G."/>
            <person name="Parkin I.A."/>
        </authorList>
    </citation>
    <scope>NUCLEOTIDE SEQUENCE [LARGE SCALE GENOMIC DNA]</scope>
    <source>
        <strain evidence="7">cv. DH55</strain>
    </source>
</reference>
<dbReference type="InterPro" id="IPR007527">
    <property type="entry name" value="Znf_SWIM"/>
</dbReference>
<dbReference type="PANTHER" id="PTHR31973:SF187">
    <property type="entry name" value="MUTATOR TRANSPOSASE MUDRA PROTEIN"/>
    <property type="match status" value="1"/>
</dbReference>
<protein>
    <submittedName>
        <fullName evidence="8">Uncharacterized protein LOC104779082</fullName>
    </submittedName>
</protein>
<dbReference type="Pfam" id="PF04434">
    <property type="entry name" value="SWIM"/>
    <property type="match status" value="1"/>
</dbReference>
<dbReference type="PROSITE" id="PS50966">
    <property type="entry name" value="ZF_SWIM"/>
    <property type="match status" value="1"/>
</dbReference>
<feature type="compositionally biased region" description="Polar residues" evidence="5">
    <location>
        <begin position="360"/>
        <end position="386"/>
    </location>
</feature>
<evidence type="ECO:0000256" key="3">
    <source>
        <dbReference type="ARBA" id="ARBA00022833"/>
    </source>
</evidence>
<keyword evidence="1" id="KW-0479">Metal-binding</keyword>
<feature type="region of interest" description="Disordered" evidence="5">
    <location>
        <begin position="341"/>
        <end position="386"/>
    </location>
</feature>
<keyword evidence="7" id="KW-1185">Reference proteome</keyword>
<evidence type="ECO:0000259" key="6">
    <source>
        <dbReference type="PROSITE" id="PS50966"/>
    </source>
</evidence>
<feature type="compositionally biased region" description="Basic and acidic residues" evidence="5">
    <location>
        <begin position="306"/>
        <end position="316"/>
    </location>
</feature>
<feature type="compositionally biased region" description="Basic residues" evidence="5">
    <location>
        <begin position="296"/>
        <end position="305"/>
    </location>
</feature>
<proteinExistence type="predicted"/>
<dbReference type="Proteomes" id="UP000694864">
    <property type="component" value="Chromosome 3"/>
</dbReference>
<dbReference type="InterPro" id="IPR006564">
    <property type="entry name" value="Znf_PMZ"/>
</dbReference>
<dbReference type="SMART" id="SM00575">
    <property type="entry name" value="ZnF_PMZ"/>
    <property type="match status" value="1"/>
</dbReference>
<keyword evidence="2 4" id="KW-0863">Zinc-finger</keyword>
<keyword evidence="3" id="KW-0862">Zinc</keyword>
<feature type="region of interest" description="Disordered" evidence="5">
    <location>
        <begin position="296"/>
        <end position="316"/>
    </location>
</feature>
<organism evidence="7 8">
    <name type="scientific">Camelina sativa</name>
    <name type="common">False flax</name>
    <name type="synonym">Myagrum sativum</name>
    <dbReference type="NCBI Taxonomy" id="90675"/>
    <lineage>
        <taxon>Eukaryota</taxon>
        <taxon>Viridiplantae</taxon>
        <taxon>Streptophyta</taxon>
        <taxon>Embryophyta</taxon>
        <taxon>Tracheophyta</taxon>
        <taxon>Spermatophyta</taxon>
        <taxon>Magnoliopsida</taxon>
        <taxon>eudicotyledons</taxon>
        <taxon>Gunneridae</taxon>
        <taxon>Pentapetalae</taxon>
        <taxon>rosids</taxon>
        <taxon>malvids</taxon>
        <taxon>Brassicales</taxon>
        <taxon>Brassicaceae</taxon>
        <taxon>Camelineae</taxon>
        <taxon>Camelina</taxon>
    </lineage>
</organism>
<reference evidence="8" key="2">
    <citation type="submission" date="2025-08" db="UniProtKB">
        <authorList>
            <consortium name="RefSeq"/>
        </authorList>
    </citation>
    <scope>IDENTIFICATION</scope>
    <source>
        <tissue evidence="8">Leaf</tissue>
    </source>
</reference>
<name>A0ABM0YJ69_CAMSA</name>
<dbReference type="RefSeq" id="XP_010501777.1">
    <property type="nucleotide sequence ID" value="XM_010503475.1"/>
</dbReference>